<evidence type="ECO:0000313" key="1">
    <source>
        <dbReference type="EMBL" id="RCH89998.1"/>
    </source>
</evidence>
<accession>A0A367JJ82</accession>
<protein>
    <submittedName>
        <fullName evidence="1">Uncharacterized protein</fullName>
    </submittedName>
</protein>
<proteinExistence type="predicted"/>
<reference evidence="1 2" key="1">
    <citation type="journal article" date="2018" name="G3 (Bethesda)">
        <title>Phylogenetic and Phylogenomic Definition of Rhizopus Species.</title>
        <authorList>
            <person name="Gryganskyi A.P."/>
            <person name="Golan J."/>
            <person name="Dolatabadi S."/>
            <person name="Mondo S."/>
            <person name="Robb S."/>
            <person name="Idnurm A."/>
            <person name="Muszewska A."/>
            <person name="Steczkiewicz K."/>
            <person name="Masonjones S."/>
            <person name="Liao H.L."/>
            <person name="Gajdeczka M.T."/>
            <person name="Anike F."/>
            <person name="Vuek A."/>
            <person name="Anishchenko I.M."/>
            <person name="Voigt K."/>
            <person name="de Hoog G.S."/>
            <person name="Smith M.E."/>
            <person name="Heitman J."/>
            <person name="Vilgalys R."/>
            <person name="Stajich J.E."/>
        </authorList>
    </citation>
    <scope>NUCLEOTIDE SEQUENCE [LARGE SCALE GENOMIC DNA]</scope>
    <source>
        <strain evidence="1 2">CBS 357.93</strain>
    </source>
</reference>
<gene>
    <name evidence="1" type="ORF">CU097_002472</name>
</gene>
<organism evidence="1 2">
    <name type="scientific">Rhizopus azygosporus</name>
    <name type="common">Rhizopus microsporus var. azygosporus</name>
    <dbReference type="NCBI Taxonomy" id="86630"/>
    <lineage>
        <taxon>Eukaryota</taxon>
        <taxon>Fungi</taxon>
        <taxon>Fungi incertae sedis</taxon>
        <taxon>Mucoromycota</taxon>
        <taxon>Mucoromycotina</taxon>
        <taxon>Mucoromycetes</taxon>
        <taxon>Mucorales</taxon>
        <taxon>Mucorineae</taxon>
        <taxon>Rhizopodaceae</taxon>
        <taxon>Rhizopus</taxon>
    </lineage>
</organism>
<sequence>MAMYSLTPRLVDDEILEDDVVSWFLNDCFIWAFKGSVIDGATAVGVAFFGFDSDIKGVSLLLGSEKFTVGEVLLFNVDVATVGGAFDDEVATVGGTLDVAVTVGGILGVVTVGGILNGNG</sequence>
<dbReference type="AlphaFoldDB" id="A0A367JJ82"/>
<evidence type="ECO:0000313" key="2">
    <source>
        <dbReference type="Proteomes" id="UP000252139"/>
    </source>
</evidence>
<keyword evidence="2" id="KW-1185">Reference proteome</keyword>
<dbReference type="EMBL" id="PJQL01001193">
    <property type="protein sequence ID" value="RCH89998.1"/>
    <property type="molecule type" value="Genomic_DNA"/>
</dbReference>
<dbReference type="Proteomes" id="UP000252139">
    <property type="component" value="Unassembled WGS sequence"/>
</dbReference>
<name>A0A367JJ82_RHIAZ</name>
<comment type="caution">
    <text evidence="1">The sequence shown here is derived from an EMBL/GenBank/DDBJ whole genome shotgun (WGS) entry which is preliminary data.</text>
</comment>